<feature type="region of interest" description="Disordered" evidence="1">
    <location>
        <begin position="61"/>
        <end position="110"/>
    </location>
</feature>
<feature type="compositionally biased region" description="Polar residues" evidence="1">
    <location>
        <begin position="500"/>
        <end position="511"/>
    </location>
</feature>
<feature type="compositionally biased region" description="Polar residues" evidence="1">
    <location>
        <begin position="124"/>
        <end position="163"/>
    </location>
</feature>
<dbReference type="Proteomes" id="UP000319731">
    <property type="component" value="Unassembled WGS sequence"/>
</dbReference>
<accession>A0A507C8V1</accession>
<dbReference type="GeneID" id="42002949"/>
<feature type="region of interest" description="Disordered" evidence="1">
    <location>
        <begin position="122"/>
        <end position="272"/>
    </location>
</feature>
<name>A0A507C8V1_9FUNG</name>
<evidence type="ECO:0000313" key="2">
    <source>
        <dbReference type="EMBL" id="TPX35951.1"/>
    </source>
</evidence>
<sequence length="511" mass="56579">MNYTSAPVLNSSPAQHGGGMLHHQPSHHYNESMDPYRDSAMTAPASFGSLIVTMDEGMDEEMSYDGYNNPPRQSGHHHHSSHNSNSTRERPSLLGHHSPVGSPSHKRSYDGAYDDMQRIHQRPRLNSSSRPTSTHVSPAASPNSKTNSPQLSIPPTHNINNSDTRAEDVQSPALGLVMSQQQQNSTSSPPPPDEELVSEALENPRPSVESTDAPPTEATEDEAEVDGSDGDFDYRASSPRTTRRGGSRAQIPRRNNYSAPLAPVTRGGPRRRGAIAAKISRFERYDSATMAARVPPLLSADQRGEPSQLEQRHSAIKIDDALAAYKPESAEAVLKRWTEEEIEQLDAGLNLLGPKGGAKAGHFYGAAGRPQYKSQDWLGAAAKAVPTKSTREVVQFYYMFRNKLPWWRARAADKYRRKMAVEDREYEKATASARDWAERCEDEIDRMARFESGGGTRRSERANAGAKRRRGKNYVEDDDDESLRGGSVGPVDRARKSRVSFRQNSVDSEDY</sequence>
<feature type="compositionally biased region" description="Polar residues" evidence="1">
    <location>
        <begin position="1"/>
        <end position="14"/>
    </location>
</feature>
<organism evidence="2 3">
    <name type="scientific">Synchytrium microbalum</name>
    <dbReference type="NCBI Taxonomy" id="1806994"/>
    <lineage>
        <taxon>Eukaryota</taxon>
        <taxon>Fungi</taxon>
        <taxon>Fungi incertae sedis</taxon>
        <taxon>Chytridiomycota</taxon>
        <taxon>Chytridiomycota incertae sedis</taxon>
        <taxon>Chytridiomycetes</taxon>
        <taxon>Synchytriales</taxon>
        <taxon>Synchytriaceae</taxon>
        <taxon>Synchytrium</taxon>
    </lineage>
</organism>
<feature type="region of interest" description="Disordered" evidence="1">
    <location>
        <begin position="448"/>
        <end position="511"/>
    </location>
</feature>
<feature type="compositionally biased region" description="Acidic residues" evidence="1">
    <location>
        <begin position="218"/>
        <end position="231"/>
    </location>
</feature>
<protein>
    <recommendedName>
        <fullName evidence="4">SANT domain-containing protein</fullName>
    </recommendedName>
</protein>
<feature type="compositionally biased region" description="Basic and acidic residues" evidence="1">
    <location>
        <begin position="28"/>
        <end position="37"/>
    </location>
</feature>
<dbReference type="RefSeq" id="XP_031026336.1">
    <property type="nucleotide sequence ID" value="XM_031167652.1"/>
</dbReference>
<feature type="region of interest" description="Disordered" evidence="1">
    <location>
        <begin position="1"/>
        <end position="41"/>
    </location>
</feature>
<evidence type="ECO:0000256" key="1">
    <source>
        <dbReference type="SAM" id="MobiDB-lite"/>
    </source>
</evidence>
<evidence type="ECO:0000313" key="3">
    <source>
        <dbReference type="Proteomes" id="UP000319731"/>
    </source>
</evidence>
<dbReference type="AlphaFoldDB" id="A0A507C8V1"/>
<keyword evidence="3" id="KW-1185">Reference proteome</keyword>
<comment type="caution">
    <text evidence="2">The sequence shown here is derived from an EMBL/GenBank/DDBJ whole genome shotgun (WGS) entry which is preliminary data.</text>
</comment>
<evidence type="ECO:0008006" key="4">
    <source>
        <dbReference type="Google" id="ProtNLM"/>
    </source>
</evidence>
<dbReference type="EMBL" id="QEAO01000006">
    <property type="protein sequence ID" value="TPX35951.1"/>
    <property type="molecule type" value="Genomic_DNA"/>
</dbReference>
<proteinExistence type="predicted"/>
<dbReference type="OrthoDB" id="10554253at2759"/>
<gene>
    <name evidence="2" type="ORF">SmJEL517_g01724</name>
</gene>
<reference evidence="2 3" key="1">
    <citation type="journal article" date="2019" name="Sci. Rep.">
        <title>Comparative genomics of chytrid fungi reveal insights into the obligate biotrophic and pathogenic lifestyle of Synchytrium endobioticum.</title>
        <authorList>
            <person name="van de Vossenberg B.T.L.H."/>
            <person name="Warris S."/>
            <person name="Nguyen H.D.T."/>
            <person name="van Gent-Pelzer M.P.E."/>
            <person name="Joly D.L."/>
            <person name="van de Geest H.C."/>
            <person name="Bonants P.J.M."/>
            <person name="Smith D.S."/>
            <person name="Levesque C.A."/>
            <person name="van der Lee T.A.J."/>
        </authorList>
    </citation>
    <scope>NUCLEOTIDE SEQUENCE [LARGE SCALE GENOMIC DNA]</scope>
    <source>
        <strain evidence="2 3">JEL517</strain>
    </source>
</reference>